<dbReference type="SUPFAM" id="SSF53448">
    <property type="entry name" value="Nucleotide-diphospho-sugar transferases"/>
    <property type="match status" value="1"/>
</dbReference>
<dbReference type="AlphaFoldDB" id="A0A9W6PRN3"/>
<dbReference type="PANTHER" id="PTHR48090:SF7">
    <property type="entry name" value="RFBJ PROTEIN"/>
    <property type="match status" value="1"/>
</dbReference>
<reference evidence="4" key="1">
    <citation type="submission" date="2023-02" db="EMBL/GenBank/DDBJ databases">
        <title>Actinomadura rubrobrunea NBRC 14622.</title>
        <authorList>
            <person name="Ichikawa N."/>
            <person name="Sato H."/>
            <person name="Tonouchi N."/>
        </authorList>
    </citation>
    <scope>NUCLEOTIDE SEQUENCE</scope>
    <source>
        <strain evidence="4">NBRC 14622</strain>
    </source>
</reference>
<dbReference type="Gene3D" id="3.90.550.10">
    <property type="entry name" value="Spore Coat Polysaccharide Biosynthesis Protein SpsA, Chain A"/>
    <property type="match status" value="1"/>
</dbReference>
<dbReference type="Proteomes" id="UP001165124">
    <property type="component" value="Unassembled WGS sequence"/>
</dbReference>
<feature type="domain" description="Glycosyltransferase 2-like" evidence="3">
    <location>
        <begin position="20"/>
        <end position="184"/>
    </location>
</feature>
<evidence type="ECO:0000313" key="5">
    <source>
        <dbReference type="Proteomes" id="UP001165124"/>
    </source>
</evidence>
<dbReference type="InterPro" id="IPR029044">
    <property type="entry name" value="Nucleotide-diphossugar_trans"/>
</dbReference>
<protein>
    <recommendedName>
        <fullName evidence="3">Glycosyltransferase 2-like domain-containing protein</fullName>
    </recommendedName>
</protein>
<comment type="similarity">
    <text evidence="1">Belongs to the glycosyltransferase 2 family.</text>
</comment>
<name>A0A9W6PRN3_9ACTN</name>
<evidence type="ECO:0000259" key="3">
    <source>
        <dbReference type="Pfam" id="PF00535"/>
    </source>
</evidence>
<keyword evidence="2" id="KW-0472">Membrane</keyword>
<evidence type="ECO:0000256" key="1">
    <source>
        <dbReference type="ARBA" id="ARBA00006739"/>
    </source>
</evidence>
<evidence type="ECO:0000313" key="4">
    <source>
        <dbReference type="EMBL" id="GLW61776.1"/>
    </source>
</evidence>
<keyword evidence="5" id="KW-1185">Reference proteome</keyword>
<sequence length="310" mass="35104">MSTEPEPTVPAEPPENVHVTIVLPCYNEQDHVIDEVERICKAMDNSGQSYELLAIDDCSTDATLERLREAEPRFPNMRVIAFQHNSGSGTVRRIGTQQARGDIVVWTDADMSYPNDRIPELVEILDDDPSIDQVVGARKTEEGTHKLLRVPAKWFIRKVAERLTNTKIPDLNSGLRAFRREVAKPYLRLLPPGFSCVTTITIAFLSNQHPIRYVPIDYFKRAGKSKFHFTKDAYRYILQVLRMVMYFNPLKVLMPPALWLLGIGIVKGVFDMVVHFGYFANNTVMIFISGLLIASLALLADLIVRSRGDT</sequence>
<dbReference type="InterPro" id="IPR050256">
    <property type="entry name" value="Glycosyltransferase_2"/>
</dbReference>
<keyword evidence="2" id="KW-1133">Transmembrane helix</keyword>
<evidence type="ECO:0000256" key="2">
    <source>
        <dbReference type="SAM" id="Phobius"/>
    </source>
</evidence>
<dbReference type="Pfam" id="PF00535">
    <property type="entry name" value="Glycos_transf_2"/>
    <property type="match status" value="1"/>
</dbReference>
<gene>
    <name evidence="4" type="ORF">Arub01_00200</name>
</gene>
<keyword evidence="2" id="KW-0812">Transmembrane</keyword>
<comment type="caution">
    <text evidence="4">The sequence shown here is derived from an EMBL/GenBank/DDBJ whole genome shotgun (WGS) entry which is preliminary data.</text>
</comment>
<dbReference type="InterPro" id="IPR001173">
    <property type="entry name" value="Glyco_trans_2-like"/>
</dbReference>
<dbReference type="EMBL" id="BSRZ01000001">
    <property type="protein sequence ID" value="GLW61776.1"/>
    <property type="molecule type" value="Genomic_DNA"/>
</dbReference>
<dbReference type="RefSeq" id="WP_067907829.1">
    <property type="nucleotide sequence ID" value="NZ_BSRZ01000001.1"/>
</dbReference>
<feature type="transmembrane region" description="Helical" evidence="2">
    <location>
        <begin position="284"/>
        <end position="304"/>
    </location>
</feature>
<dbReference type="CDD" id="cd04179">
    <property type="entry name" value="DPM_DPG-synthase_like"/>
    <property type="match status" value="1"/>
</dbReference>
<accession>A0A9W6PRN3</accession>
<proteinExistence type="inferred from homology"/>
<dbReference type="PANTHER" id="PTHR48090">
    <property type="entry name" value="UNDECAPRENYL-PHOSPHATE 4-DEOXY-4-FORMAMIDO-L-ARABINOSE TRANSFERASE-RELATED"/>
    <property type="match status" value="1"/>
</dbReference>
<organism evidence="4 5">
    <name type="scientific">Actinomadura rubrobrunea</name>
    <dbReference type="NCBI Taxonomy" id="115335"/>
    <lineage>
        <taxon>Bacteria</taxon>
        <taxon>Bacillati</taxon>
        <taxon>Actinomycetota</taxon>
        <taxon>Actinomycetes</taxon>
        <taxon>Streptosporangiales</taxon>
        <taxon>Thermomonosporaceae</taxon>
        <taxon>Actinomadura</taxon>
    </lineage>
</organism>